<evidence type="ECO:0000313" key="1">
    <source>
        <dbReference type="EMBL" id="BCX31462.1"/>
    </source>
</evidence>
<sequence length="54" mass="6418">MSRKEKIKAILEVDPERKEALLQTLSDATLDRIIFINKKLIERQLEETYLEMVN</sequence>
<name>A0ABM7QWM0_LATCU</name>
<dbReference type="RefSeq" id="WP_221276498.1">
    <property type="nucleotide sequence ID" value="NZ_AP024685.1"/>
</dbReference>
<gene>
    <name evidence="1" type="ORF">LTWDN19_20290</name>
</gene>
<organism evidence="1 2">
    <name type="scientific">Latilactobacillus curvatus</name>
    <name type="common">Lactobacillus curvatus</name>
    <dbReference type="NCBI Taxonomy" id="28038"/>
    <lineage>
        <taxon>Bacteria</taxon>
        <taxon>Bacillati</taxon>
        <taxon>Bacillota</taxon>
        <taxon>Bacilli</taxon>
        <taxon>Lactobacillales</taxon>
        <taxon>Lactobacillaceae</taxon>
        <taxon>Latilactobacillus</taxon>
    </lineage>
</organism>
<keyword evidence="2" id="KW-1185">Reference proteome</keyword>
<dbReference type="Proteomes" id="UP000825100">
    <property type="component" value="Chromosome"/>
</dbReference>
<accession>A0ABM7QWM0</accession>
<proteinExistence type="predicted"/>
<dbReference type="EMBL" id="AP024685">
    <property type="protein sequence ID" value="BCX31462.1"/>
    <property type="molecule type" value="Genomic_DNA"/>
</dbReference>
<evidence type="ECO:0000313" key="2">
    <source>
        <dbReference type="Proteomes" id="UP000825100"/>
    </source>
</evidence>
<reference evidence="1 2" key="1">
    <citation type="submission" date="2021-05" db="EMBL/GenBank/DDBJ databases">
        <title>Complete Genome Sequence of Latilactobacillus sp. Strain WDN19, a High D-Aspartate-producing Lactic Acid Bacterium Isolated from a Japanese Pickle.</title>
        <authorList>
            <person name="Kajitani K."/>
            <person name="Takahashi S."/>
        </authorList>
    </citation>
    <scope>NUCLEOTIDE SEQUENCE [LARGE SCALE GENOMIC DNA]</scope>
    <source>
        <strain evidence="1 2">WDN19</strain>
    </source>
</reference>
<protein>
    <submittedName>
        <fullName evidence="1">Uncharacterized protein</fullName>
    </submittedName>
</protein>